<feature type="repeat" description="WD" evidence="1">
    <location>
        <begin position="165"/>
        <end position="196"/>
    </location>
</feature>
<evidence type="ECO:0000313" key="2">
    <source>
        <dbReference type="EnsemblProtists" id="PYU1_T011303"/>
    </source>
</evidence>
<dbReference type="SUPFAM" id="SSF50978">
    <property type="entry name" value="WD40 repeat-like"/>
    <property type="match status" value="1"/>
</dbReference>
<reference evidence="3" key="2">
    <citation type="submission" date="2010-04" db="EMBL/GenBank/DDBJ databases">
        <authorList>
            <person name="Buell R."/>
            <person name="Hamilton J."/>
            <person name="Hostetler J."/>
        </authorList>
    </citation>
    <scope>NUCLEOTIDE SEQUENCE [LARGE SCALE GENOMIC DNA]</scope>
    <source>
        <strain evidence="3">DAOM:BR144</strain>
    </source>
</reference>
<evidence type="ECO:0000256" key="1">
    <source>
        <dbReference type="PROSITE-ProRule" id="PRU00221"/>
    </source>
</evidence>
<accession>K3X254</accession>
<dbReference type="VEuPathDB" id="FungiDB:PYU1_G011278"/>
<dbReference type="InterPro" id="IPR015943">
    <property type="entry name" value="WD40/YVTN_repeat-like_dom_sf"/>
</dbReference>
<keyword evidence="1" id="KW-0853">WD repeat</keyword>
<dbReference type="EMBL" id="GL376562">
    <property type="status" value="NOT_ANNOTATED_CDS"/>
    <property type="molecule type" value="Genomic_DNA"/>
</dbReference>
<reference evidence="2" key="3">
    <citation type="submission" date="2015-02" db="UniProtKB">
        <authorList>
            <consortium name="EnsemblProtists"/>
        </authorList>
    </citation>
    <scope>IDENTIFICATION</scope>
    <source>
        <strain evidence="2">DAOM BR144</strain>
    </source>
</reference>
<dbReference type="eggNOG" id="ENOG502QTE0">
    <property type="taxonomic scope" value="Eukaryota"/>
</dbReference>
<dbReference type="InterPro" id="IPR036322">
    <property type="entry name" value="WD40_repeat_dom_sf"/>
</dbReference>
<dbReference type="EnsemblProtists" id="PYU1_T011303">
    <property type="protein sequence ID" value="PYU1_T011303"/>
    <property type="gene ID" value="PYU1_G011278"/>
</dbReference>
<keyword evidence="3" id="KW-1185">Reference proteome</keyword>
<evidence type="ECO:0000313" key="3">
    <source>
        <dbReference type="Proteomes" id="UP000019132"/>
    </source>
</evidence>
<sequence>MALRIESRGVRASIECGGRAHQAEYVLFHPTRGSVISVTSASLQEIDLATGALVGEIEYDLFPIVAAAAAPTSADKAHALDHLIAVGSYFVVGVHQSRYFIVWDLQEMVLQSISEVEKQLQKGMSAITGSLCRDHWLFYASDGSNSVKVTSVDSKEIPKKISRKASNRSSQLVSLAYSTSKRLLCCGSSDGSLQLWLFSEDNTLGGKDEAAMASLLFTTPAVQSPLVQLCFAANGMRSTYLIAGYQSRLVEVRHQNPEILSESRPLNCEFS</sequence>
<name>K3X254_GLOUD</name>
<dbReference type="InterPro" id="IPR001680">
    <property type="entry name" value="WD40_rpt"/>
</dbReference>
<organism evidence="2 3">
    <name type="scientific">Globisporangium ultimum (strain ATCC 200006 / CBS 805.95 / DAOM BR144)</name>
    <name type="common">Pythium ultimum</name>
    <dbReference type="NCBI Taxonomy" id="431595"/>
    <lineage>
        <taxon>Eukaryota</taxon>
        <taxon>Sar</taxon>
        <taxon>Stramenopiles</taxon>
        <taxon>Oomycota</taxon>
        <taxon>Peronosporomycetes</taxon>
        <taxon>Pythiales</taxon>
        <taxon>Pythiaceae</taxon>
        <taxon>Globisporangium</taxon>
    </lineage>
</organism>
<dbReference type="AlphaFoldDB" id="K3X254"/>
<dbReference type="InParanoid" id="K3X254"/>
<dbReference type="PROSITE" id="PS50082">
    <property type="entry name" value="WD_REPEATS_2"/>
    <property type="match status" value="1"/>
</dbReference>
<proteinExistence type="predicted"/>
<dbReference type="Gene3D" id="2.130.10.10">
    <property type="entry name" value="YVTN repeat-like/Quinoprotein amine dehydrogenase"/>
    <property type="match status" value="1"/>
</dbReference>
<dbReference type="HOGENOM" id="CLU_1028466_0_0_1"/>
<dbReference type="Proteomes" id="UP000019132">
    <property type="component" value="Unassembled WGS sequence"/>
</dbReference>
<reference evidence="3" key="1">
    <citation type="journal article" date="2010" name="Genome Biol.">
        <title>Genome sequence of the necrotrophic plant pathogen Pythium ultimum reveals original pathogenicity mechanisms and effector repertoire.</title>
        <authorList>
            <person name="Levesque C.A."/>
            <person name="Brouwer H."/>
            <person name="Cano L."/>
            <person name="Hamilton J.P."/>
            <person name="Holt C."/>
            <person name="Huitema E."/>
            <person name="Raffaele S."/>
            <person name="Robideau G.P."/>
            <person name="Thines M."/>
            <person name="Win J."/>
            <person name="Zerillo M.M."/>
            <person name="Beakes G.W."/>
            <person name="Boore J.L."/>
            <person name="Busam D."/>
            <person name="Dumas B."/>
            <person name="Ferriera S."/>
            <person name="Fuerstenberg S.I."/>
            <person name="Gachon C.M."/>
            <person name="Gaulin E."/>
            <person name="Govers F."/>
            <person name="Grenville-Briggs L."/>
            <person name="Horner N."/>
            <person name="Hostetler J."/>
            <person name="Jiang R.H."/>
            <person name="Johnson J."/>
            <person name="Krajaejun T."/>
            <person name="Lin H."/>
            <person name="Meijer H.J."/>
            <person name="Moore B."/>
            <person name="Morris P."/>
            <person name="Phuntmart V."/>
            <person name="Puiu D."/>
            <person name="Shetty J."/>
            <person name="Stajich J.E."/>
            <person name="Tripathy S."/>
            <person name="Wawra S."/>
            <person name="van West P."/>
            <person name="Whitty B.R."/>
            <person name="Coutinho P.M."/>
            <person name="Henrissat B."/>
            <person name="Martin F."/>
            <person name="Thomas P.D."/>
            <person name="Tyler B.M."/>
            <person name="De Vries R.P."/>
            <person name="Kamoun S."/>
            <person name="Yandell M."/>
            <person name="Tisserat N."/>
            <person name="Buell C.R."/>
        </authorList>
    </citation>
    <scope>NUCLEOTIDE SEQUENCE</scope>
    <source>
        <strain evidence="3">DAOM:BR144</strain>
    </source>
</reference>
<protein>
    <submittedName>
        <fullName evidence="2">Uncharacterized protein</fullName>
    </submittedName>
</protein>
<dbReference type="STRING" id="431595.K3X254"/>